<evidence type="ECO:0000256" key="3">
    <source>
        <dbReference type="ARBA" id="ARBA00022723"/>
    </source>
</evidence>
<feature type="region of interest" description="Disordered" evidence="9">
    <location>
        <begin position="33"/>
        <end position="76"/>
    </location>
</feature>
<comment type="function">
    <text evidence="8">Extracellular zinc metalloprotease.</text>
</comment>
<evidence type="ECO:0000256" key="8">
    <source>
        <dbReference type="RuleBase" id="RU366073"/>
    </source>
</evidence>
<dbReference type="GO" id="GO:0004222">
    <property type="term" value="F:metalloendopeptidase activity"/>
    <property type="evidence" value="ECO:0007669"/>
    <property type="project" value="UniProtKB-UniRule"/>
</dbReference>
<dbReference type="SUPFAM" id="SSF55486">
    <property type="entry name" value="Metalloproteases ('zincins'), catalytic domain"/>
    <property type="match status" value="1"/>
</dbReference>
<keyword evidence="2 8" id="KW-0645">Protease</keyword>
<dbReference type="PANTHER" id="PTHR43579:SF1">
    <property type="entry name" value="NEUTRAL METALLOPROTEINASE"/>
    <property type="match status" value="1"/>
</dbReference>
<comment type="subcellular location">
    <subcellularLocation>
        <location evidence="8">Secreted</location>
    </subcellularLocation>
</comment>
<dbReference type="GO" id="GO:0005576">
    <property type="term" value="C:extracellular region"/>
    <property type="evidence" value="ECO:0007669"/>
    <property type="project" value="UniProtKB-SubCell"/>
</dbReference>
<keyword evidence="3" id="KW-0479">Metal-binding</keyword>
<gene>
    <name evidence="12" type="ORF">FB561_1524</name>
</gene>
<dbReference type="InterPro" id="IPR013856">
    <property type="entry name" value="Peptidase_M4_domain"/>
</dbReference>
<dbReference type="InterPro" id="IPR023612">
    <property type="entry name" value="Peptidase_M4"/>
</dbReference>
<dbReference type="GO" id="GO:0006508">
    <property type="term" value="P:proteolysis"/>
    <property type="evidence" value="ECO:0007669"/>
    <property type="project" value="UniProtKB-KW"/>
</dbReference>
<dbReference type="RefSeq" id="WP_145804429.1">
    <property type="nucleotide sequence ID" value="NZ_VIVK01000001.1"/>
</dbReference>
<dbReference type="Pfam" id="PF02868">
    <property type="entry name" value="Peptidase_M4_C"/>
    <property type="match status" value="1"/>
</dbReference>
<keyword evidence="6 8" id="KW-0482">Metalloprotease</keyword>
<dbReference type="Gene3D" id="1.10.390.10">
    <property type="entry name" value="Neutral Protease Domain 2"/>
    <property type="match status" value="1"/>
</dbReference>
<keyword evidence="8" id="KW-0964">Secreted</keyword>
<evidence type="ECO:0000256" key="4">
    <source>
        <dbReference type="ARBA" id="ARBA00022801"/>
    </source>
</evidence>
<comment type="similarity">
    <text evidence="1 8">Belongs to the peptidase M4 family.</text>
</comment>
<dbReference type="GO" id="GO:0046872">
    <property type="term" value="F:metal ion binding"/>
    <property type="evidence" value="ECO:0007669"/>
    <property type="project" value="UniProtKB-UniRule"/>
</dbReference>
<organism evidence="12 13">
    <name type="scientific">Kribbella amoyensis</name>
    <dbReference type="NCBI Taxonomy" id="996641"/>
    <lineage>
        <taxon>Bacteria</taxon>
        <taxon>Bacillati</taxon>
        <taxon>Actinomycetota</taxon>
        <taxon>Actinomycetes</taxon>
        <taxon>Propionibacteriales</taxon>
        <taxon>Kribbellaceae</taxon>
        <taxon>Kribbella</taxon>
    </lineage>
</organism>
<keyword evidence="13" id="KW-1185">Reference proteome</keyword>
<reference evidence="12 13" key="1">
    <citation type="submission" date="2019-06" db="EMBL/GenBank/DDBJ databases">
        <title>Sequencing the genomes of 1000 actinobacteria strains.</title>
        <authorList>
            <person name="Klenk H.-P."/>
        </authorList>
    </citation>
    <scope>NUCLEOTIDE SEQUENCE [LARGE SCALE GENOMIC DNA]</scope>
    <source>
        <strain evidence="12 13">DSM 24683</strain>
    </source>
</reference>
<dbReference type="CDD" id="cd09597">
    <property type="entry name" value="M4_TLP"/>
    <property type="match status" value="1"/>
</dbReference>
<feature type="domain" description="Peptidase M4 C-terminal" evidence="11">
    <location>
        <begin position="179"/>
        <end position="348"/>
    </location>
</feature>
<evidence type="ECO:0000256" key="9">
    <source>
        <dbReference type="SAM" id="MobiDB-lite"/>
    </source>
</evidence>
<evidence type="ECO:0000313" key="12">
    <source>
        <dbReference type="EMBL" id="TWD80448.1"/>
    </source>
</evidence>
<dbReference type="Proteomes" id="UP000318380">
    <property type="component" value="Unassembled WGS sequence"/>
</dbReference>
<proteinExistence type="inferred from homology"/>
<sequence length="397" mass="41959">MTVHHIVPPYLLDHLERTVDDPNLRARYRQSLERDAVLRTRPAATPRGEAAPGTSDQGATPAPGPQRTVHDAERETTLPGRLVRSEGDPGVADLAVNESYEGLGATWALFQEVFGRDSVDGAGLPLVSTVHYGRGYANAFWDGAQMVFGDGDGVIFRSFTSSLDITGHEISHGVVQFTAGLAYRGQSGALNESLADVFGSLVKQRQLGQTSAKADWIIGAGIFTPDVAGVGLRSLARPGTAYDDPRLGKDPQPAHMSGYVETEDDNGGVHLNSGIPNHAFYLVATTLGGAAYDLPGRIWYQALTSGTLPTTSTFTQFADATIAAAKALAGDESAEVGAVQAAWRQVGVLGQHEGPADEEESNLMRAAQTTLDHHTPPPPPDGDDAPEEGDAADRSTD</sequence>
<dbReference type="Gene3D" id="3.10.170.10">
    <property type="match status" value="1"/>
</dbReference>
<dbReference type="AlphaFoldDB" id="A0A561BNJ5"/>
<keyword evidence="5 8" id="KW-0862">Zinc</keyword>
<comment type="caution">
    <text evidence="12">The sequence shown here is derived from an EMBL/GenBank/DDBJ whole genome shotgun (WGS) entry which is preliminary data.</text>
</comment>
<keyword evidence="4 8" id="KW-0378">Hydrolase</keyword>
<comment type="cofactor">
    <cofactor evidence="8">
        <name>Zn(2+)</name>
        <dbReference type="ChEBI" id="CHEBI:29105"/>
    </cofactor>
</comment>
<evidence type="ECO:0000256" key="5">
    <source>
        <dbReference type="ARBA" id="ARBA00022833"/>
    </source>
</evidence>
<evidence type="ECO:0000259" key="11">
    <source>
        <dbReference type="Pfam" id="PF02868"/>
    </source>
</evidence>
<feature type="active site" evidence="7">
    <location>
        <position position="169"/>
    </location>
</feature>
<dbReference type="EMBL" id="VIVK01000001">
    <property type="protein sequence ID" value="TWD80448.1"/>
    <property type="molecule type" value="Genomic_DNA"/>
</dbReference>
<evidence type="ECO:0000259" key="10">
    <source>
        <dbReference type="Pfam" id="PF01447"/>
    </source>
</evidence>
<evidence type="ECO:0000256" key="2">
    <source>
        <dbReference type="ARBA" id="ARBA00022670"/>
    </source>
</evidence>
<evidence type="ECO:0000256" key="7">
    <source>
        <dbReference type="PIRSR" id="PIRSR623612-1"/>
    </source>
</evidence>
<evidence type="ECO:0000256" key="6">
    <source>
        <dbReference type="ARBA" id="ARBA00023049"/>
    </source>
</evidence>
<dbReference type="InterPro" id="IPR052759">
    <property type="entry name" value="Metalloprotease_M4"/>
</dbReference>
<dbReference type="InterPro" id="IPR001570">
    <property type="entry name" value="Peptidase_M4_C_domain"/>
</dbReference>
<dbReference type="OrthoDB" id="291295at2"/>
<evidence type="ECO:0000256" key="1">
    <source>
        <dbReference type="ARBA" id="ARBA00009388"/>
    </source>
</evidence>
<feature type="domain" description="Peptidase M4" evidence="10">
    <location>
        <begin position="100"/>
        <end position="176"/>
    </location>
</feature>
<dbReference type="Pfam" id="PF01447">
    <property type="entry name" value="Peptidase_M4"/>
    <property type="match status" value="1"/>
</dbReference>
<protein>
    <recommendedName>
        <fullName evidence="8">Neutral metalloproteinase</fullName>
        <ecNumber evidence="8">3.4.24.-</ecNumber>
    </recommendedName>
</protein>
<dbReference type="PANTHER" id="PTHR43579">
    <property type="match status" value="1"/>
</dbReference>
<dbReference type="PRINTS" id="PR00730">
    <property type="entry name" value="THERMOLYSIN"/>
</dbReference>
<name>A0A561BNJ5_9ACTN</name>
<feature type="compositionally biased region" description="Acidic residues" evidence="9">
    <location>
        <begin position="381"/>
        <end position="390"/>
    </location>
</feature>
<feature type="region of interest" description="Disordered" evidence="9">
    <location>
        <begin position="352"/>
        <end position="397"/>
    </location>
</feature>
<dbReference type="InterPro" id="IPR027268">
    <property type="entry name" value="Peptidase_M4/M1_CTD_sf"/>
</dbReference>
<evidence type="ECO:0000313" key="13">
    <source>
        <dbReference type="Proteomes" id="UP000318380"/>
    </source>
</evidence>
<dbReference type="EC" id="3.4.24.-" evidence="8"/>
<accession>A0A561BNJ5</accession>
<feature type="active site" description="Proton donor" evidence="7">
    <location>
        <position position="270"/>
    </location>
</feature>